<proteinExistence type="predicted"/>
<comment type="caution">
    <text evidence="3">The sequence shown here is derived from an EMBL/GenBank/DDBJ whole genome shotgun (WGS) entry which is preliminary data.</text>
</comment>
<dbReference type="AlphaFoldDB" id="A0ABD4XJ40"/>
<dbReference type="Gene3D" id="3.30.310.160">
    <property type="entry name" value="YycH protein, domain 2"/>
    <property type="match status" value="1"/>
</dbReference>
<sequence length="442" mass="50842">MKKNKQWRVNIRYFRQRYGVIIALIIAILISIFLSVQLWRSPGQSMKQQKITNDTTQENVSGENLTSVYSISQLIFNQSDKELSVIDYRTLYSKIVDRVKEWDIAYKTSDVLKKTTYLNSLSQKNTIVMSFPDAVSGNVIQSIFGKRIKIAGNATINHVQISQDDSNKLFFYDDRHHKRYVYQVSNAPQTVQHLKPSKKTATVNFQWVGKHVMAATTTSVKLQSYSYLLDVDSTVSRLTKLFSDSGKREVNNGQEILTYSNGDNRRMAHNVTTGSINYDAYNVNHNANTLNQRQHEGYRWLVNLHQNSDNLYYFEERDQGQTLTYRLFVNGLPIFGQTSYGSVQIKQLPNKHARIGMSQYSLRVPLPTDQKNQINIEPMASAMADLESVGVSRNDIEQIAIGYRWQLDPDNQIVTLDPGWYFEQNHVWRSVTDQVKSEQGGH</sequence>
<evidence type="ECO:0000256" key="1">
    <source>
        <dbReference type="SAM" id="Phobius"/>
    </source>
</evidence>
<feature type="domain" description="Regulatory protein YycH" evidence="2">
    <location>
        <begin position="22"/>
        <end position="434"/>
    </location>
</feature>
<feature type="transmembrane region" description="Helical" evidence="1">
    <location>
        <begin position="20"/>
        <end position="39"/>
    </location>
</feature>
<keyword evidence="1" id="KW-0812">Transmembrane</keyword>
<dbReference type="CDD" id="cd15787">
    <property type="entry name" value="YycH_N"/>
    <property type="match status" value="1"/>
</dbReference>
<name>A0ABD4XJ40_WEIPA</name>
<reference evidence="3 4" key="1">
    <citation type="submission" date="2020-03" db="EMBL/GenBank/DDBJ databases">
        <title>Comparative genomics of Weissella paramesenteroides.</title>
        <authorList>
            <person name="Kant R."/>
            <person name="Takala T."/>
            <person name="Saris P."/>
        </authorList>
    </citation>
    <scope>NUCLEOTIDE SEQUENCE [LARGE SCALE GENOMIC DNA]</scope>
    <source>
        <strain evidence="3 4">SJ27-4</strain>
    </source>
</reference>
<protein>
    <recommendedName>
        <fullName evidence="2">Regulatory protein YycH domain-containing protein</fullName>
    </recommendedName>
</protein>
<organism evidence="3 4">
    <name type="scientific">Weissella paramesenteroides</name>
    <name type="common">Leuconostoc paramesenteroides</name>
    <dbReference type="NCBI Taxonomy" id="1249"/>
    <lineage>
        <taxon>Bacteria</taxon>
        <taxon>Bacillati</taxon>
        <taxon>Bacillota</taxon>
        <taxon>Bacilli</taxon>
        <taxon>Lactobacillales</taxon>
        <taxon>Lactobacillaceae</taxon>
        <taxon>Weissella</taxon>
    </lineage>
</organism>
<dbReference type="Gene3D" id="3.10.450.310">
    <property type="match status" value="1"/>
</dbReference>
<dbReference type="Proteomes" id="UP001215461">
    <property type="component" value="Unassembled WGS sequence"/>
</dbReference>
<evidence type="ECO:0000313" key="3">
    <source>
        <dbReference type="EMBL" id="MDF8371096.1"/>
    </source>
</evidence>
<keyword evidence="1" id="KW-1133">Transmembrane helix</keyword>
<accession>A0ABD4XJ40</accession>
<dbReference type="Pfam" id="PF07435">
    <property type="entry name" value="YycH"/>
    <property type="match status" value="1"/>
</dbReference>
<dbReference type="InterPro" id="IPR042274">
    <property type="entry name" value="YycH/YycI_2"/>
</dbReference>
<evidence type="ECO:0000313" key="4">
    <source>
        <dbReference type="Proteomes" id="UP001215461"/>
    </source>
</evidence>
<dbReference type="InterPro" id="IPR009996">
    <property type="entry name" value="YycH"/>
</dbReference>
<gene>
    <name evidence="3" type="ORF">G9403_05395</name>
</gene>
<keyword evidence="1" id="KW-0472">Membrane</keyword>
<dbReference type="EMBL" id="JAANXN010000006">
    <property type="protein sequence ID" value="MDF8371096.1"/>
    <property type="molecule type" value="Genomic_DNA"/>
</dbReference>
<evidence type="ECO:0000259" key="2">
    <source>
        <dbReference type="Pfam" id="PF07435"/>
    </source>
</evidence>